<dbReference type="EMBL" id="CP009806">
    <property type="protein sequence ID" value="ATZ46726.1"/>
    <property type="molecule type" value="Genomic_DNA"/>
</dbReference>
<accession>A0A384J7Z1</accession>
<dbReference type="Proteomes" id="UP000001798">
    <property type="component" value="Chromosome 2"/>
</dbReference>
<evidence type="ECO:0000313" key="3">
    <source>
        <dbReference type="Proteomes" id="UP000001798"/>
    </source>
</evidence>
<reference evidence="2 3" key="1">
    <citation type="journal article" date="2011" name="PLoS Genet.">
        <title>Genomic analysis of the necrotrophic fungal pathogens Sclerotinia sclerotiorum and Botrytis cinerea.</title>
        <authorList>
            <person name="Amselem J."/>
            <person name="Cuomo C.A."/>
            <person name="van Kan J.A."/>
            <person name="Viaud M."/>
            <person name="Benito E.P."/>
            <person name="Couloux A."/>
            <person name="Coutinho P.M."/>
            <person name="de Vries R.P."/>
            <person name="Dyer P.S."/>
            <person name="Fillinger S."/>
            <person name="Fournier E."/>
            <person name="Gout L."/>
            <person name="Hahn M."/>
            <person name="Kohn L."/>
            <person name="Lapalu N."/>
            <person name="Plummer K.M."/>
            <person name="Pradier J.M."/>
            <person name="Quevillon E."/>
            <person name="Sharon A."/>
            <person name="Simon A."/>
            <person name="ten Have A."/>
            <person name="Tudzynski B."/>
            <person name="Tudzynski P."/>
            <person name="Wincker P."/>
            <person name="Andrew M."/>
            <person name="Anthouard V."/>
            <person name="Beever R.E."/>
            <person name="Beffa R."/>
            <person name="Benoit I."/>
            <person name="Bouzid O."/>
            <person name="Brault B."/>
            <person name="Chen Z."/>
            <person name="Choquer M."/>
            <person name="Collemare J."/>
            <person name="Cotton P."/>
            <person name="Danchin E.G."/>
            <person name="Da Silva C."/>
            <person name="Gautier A."/>
            <person name="Giraud C."/>
            <person name="Giraud T."/>
            <person name="Gonzalez C."/>
            <person name="Grossetete S."/>
            <person name="Guldener U."/>
            <person name="Henrissat B."/>
            <person name="Howlett B.J."/>
            <person name="Kodira C."/>
            <person name="Kretschmer M."/>
            <person name="Lappartient A."/>
            <person name="Leroch M."/>
            <person name="Levis C."/>
            <person name="Mauceli E."/>
            <person name="Neuveglise C."/>
            <person name="Oeser B."/>
            <person name="Pearson M."/>
            <person name="Poulain J."/>
            <person name="Poussereau N."/>
            <person name="Quesneville H."/>
            <person name="Rascle C."/>
            <person name="Schumacher J."/>
            <person name="Segurens B."/>
            <person name="Sexton A."/>
            <person name="Silva E."/>
            <person name="Sirven C."/>
            <person name="Soanes D.M."/>
            <person name="Talbot N.J."/>
            <person name="Templeton M."/>
            <person name="Yandava C."/>
            <person name="Yarden O."/>
            <person name="Zeng Q."/>
            <person name="Rollins J.A."/>
            <person name="Lebrun M.H."/>
            <person name="Dickman M."/>
        </authorList>
    </citation>
    <scope>NUCLEOTIDE SEQUENCE [LARGE SCALE GENOMIC DNA]</scope>
    <source>
        <strain evidence="2 3">B05.10</strain>
    </source>
</reference>
<gene>
    <name evidence="2" type="ORF">BCIN_02g00970</name>
</gene>
<sequence>MATVNNDLLSLSEAVVALNADNPSTALPTLYQKPTNMVPEGTDSGYASQISTPESKHSFFRKQLRAYKKPIPRLTKERFSDLREQYAESLNNFTRSLPSCSSVLMTLQVLGEDEESAQPWVFVQCDKAVFKKVNSFFKQPVIKMDFEPSQPDDRSPRLRVLVCPLKPRYLAKNHESSSELDFYDNEPILIFSESPIRETLCGTQITTANLTTANSSQATIGGIIKVIYMEMREKFFGMSAGHFVLRDYEEEPSQDSDDESYEEVFGFDLGCVDANIEEEHQDIHYTSGRLLGSTSLADVSNPSVNGGKNLDWSLISIENQIHTFLPNVYLDKSIFETTHHASEFAETDVIILLAGEQIRGTMSSSPSYLMVPPGNVLVQTYLLSCTDGTVLRPGTSGAWVVDANSSRLYGHVVASDIFNRVYVIPISDSFKNIESHLSALAVTAFITRRDLAENSCPDSGYSSMFTTPNISPNPQYHIYGNHPESIDSRDYQYSIPISPPRASEREPRQLRRVQSE</sequence>
<proteinExistence type="predicted"/>
<feature type="compositionally biased region" description="Basic and acidic residues" evidence="1">
    <location>
        <begin position="502"/>
        <end position="516"/>
    </location>
</feature>
<dbReference type="OMA" id="THHASEF"/>
<keyword evidence="3" id="KW-1185">Reference proteome</keyword>
<protein>
    <submittedName>
        <fullName evidence="2">Uncharacterized protein</fullName>
    </submittedName>
</protein>
<dbReference type="KEGG" id="bfu:BCIN_02g00970"/>
<evidence type="ECO:0000256" key="1">
    <source>
        <dbReference type="SAM" id="MobiDB-lite"/>
    </source>
</evidence>
<dbReference type="RefSeq" id="XP_001555933.1">
    <property type="nucleotide sequence ID" value="XM_001555883.2"/>
</dbReference>
<feature type="region of interest" description="Disordered" evidence="1">
    <location>
        <begin position="490"/>
        <end position="516"/>
    </location>
</feature>
<reference evidence="2 3" key="2">
    <citation type="journal article" date="2012" name="Eukaryot. Cell">
        <title>Genome update of Botrytis cinerea strains B05.10 and T4.</title>
        <authorList>
            <person name="Staats M."/>
            <person name="van Kan J.A."/>
        </authorList>
    </citation>
    <scope>NUCLEOTIDE SEQUENCE [LARGE SCALE GENOMIC DNA]</scope>
    <source>
        <strain evidence="2 3">B05.10</strain>
    </source>
</reference>
<dbReference type="GeneID" id="5436502"/>
<organism evidence="2 3">
    <name type="scientific">Botryotinia fuckeliana (strain B05.10)</name>
    <name type="common">Noble rot fungus</name>
    <name type="synonym">Botrytis cinerea</name>
    <dbReference type="NCBI Taxonomy" id="332648"/>
    <lineage>
        <taxon>Eukaryota</taxon>
        <taxon>Fungi</taxon>
        <taxon>Dikarya</taxon>
        <taxon>Ascomycota</taxon>
        <taxon>Pezizomycotina</taxon>
        <taxon>Leotiomycetes</taxon>
        <taxon>Helotiales</taxon>
        <taxon>Sclerotiniaceae</taxon>
        <taxon>Botrytis</taxon>
    </lineage>
</organism>
<evidence type="ECO:0000313" key="2">
    <source>
        <dbReference type="EMBL" id="ATZ46726.1"/>
    </source>
</evidence>
<name>A0A384J7Z1_BOTFB</name>
<dbReference type="AlphaFoldDB" id="A0A384J7Z1"/>
<dbReference type="VEuPathDB" id="FungiDB:Bcin02g00970"/>
<dbReference type="OrthoDB" id="5865767at2759"/>
<reference evidence="2 3" key="3">
    <citation type="journal article" date="2017" name="Mol. Plant Pathol.">
        <title>A gapless genome sequence of the fungus Botrytis cinerea.</title>
        <authorList>
            <person name="Van Kan J.A."/>
            <person name="Stassen J.H."/>
            <person name="Mosbach A."/>
            <person name="Van Der Lee T.A."/>
            <person name="Faino L."/>
            <person name="Farmer A.D."/>
            <person name="Papasotiriou D.G."/>
            <person name="Zhou S."/>
            <person name="Seidl M.F."/>
            <person name="Cottam E."/>
            <person name="Edel D."/>
            <person name="Hahn M."/>
            <person name="Schwartz D.C."/>
            <person name="Dietrich R.A."/>
            <person name="Widdison S."/>
            <person name="Scalliet G."/>
        </authorList>
    </citation>
    <scope>NUCLEOTIDE SEQUENCE [LARGE SCALE GENOMIC DNA]</scope>
    <source>
        <strain evidence="2 3">B05.10</strain>
    </source>
</reference>